<gene>
    <name evidence="2" type="ORF">METZ01_LOCUS251016</name>
</gene>
<protein>
    <recommendedName>
        <fullName evidence="1">Aminotransferase class V domain-containing protein</fullName>
    </recommendedName>
</protein>
<dbReference type="InterPro" id="IPR015421">
    <property type="entry name" value="PyrdxlP-dep_Trfase_major"/>
</dbReference>
<dbReference type="SUPFAM" id="SSF53383">
    <property type="entry name" value="PLP-dependent transferases"/>
    <property type="match status" value="1"/>
</dbReference>
<evidence type="ECO:0000313" key="2">
    <source>
        <dbReference type="EMBL" id="SVB98162.1"/>
    </source>
</evidence>
<dbReference type="Pfam" id="PF00266">
    <property type="entry name" value="Aminotran_5"/>
    <property type="match status" value="1"/>
</dbReference>
<organism evidence="2">
    <name type="scientific">marine metagenome</name>
    <dbReference type="NCBI Taxonomy" id="408172"/>
    <lineage>
        <taxon>unclassified sequences</taxon>
        <taxon>metagenomes</taxon>
        <taxon>ecological metagenomes</taxon>
    </lineage>
</organism>
<name>A0A382IFX4_9ZZZZ</name>
<dbReference type="EMBL" id="UINC01066957">
    <property type="protein sequence ID" value="SVB98162.1"/>
    <property type="molecule type" value="Genomic_DNA"/>
</dbReference>
<evidence type="ECO:0000259" key="1">
    <source>
        <dbReference type="Pfam" id="PF00266"/>
    </source>
</evidence>
<dbReference type="Gene3D" id="3.40.640.10">
    <property type="entry name" value="Type I PLP-dependent aspartate aminotransferase-like (Major domain)"/>
    <property type="match status" value="1"/>
</dbReference>
<dbReference type="InterPro" id="IPR015422">
    <property type="entry name" value="PyrdxlP-dep_Trfase_small"/>
</dbReference>
<proteinExistence type="predicted"/>
<dbReference type="PANTHER" id="PTHR43586:SF15">
    <property type="entry name" value="BLR3095 PROTEIN"/>
    <property type="match status" value="1"/>
</dbReference>
<feature type="domain" description="Aminotransferase class V" evidence="1">
    <location>
        <begin position="60"/>
        <end position="378"/>
    </location>
</feature>
<reference evidence="2" key="1">
    <citation type="submission" date="2018-05" db="EMBL/GenBank/DDBJ databases">
        <authorList>
            <person name="Lanie J.A."/>
            <person name="Ng W.-L."/>
            <person name="Kazmierczak K.M."/>
            <person name="Andrzejewski T.M."/>
            <person name="Davidsen T.M."/>
            <person name="Wayne K.J."/>
            <person name="Tettelin H."/>
            <person name="Glass J.I."/>
            <person name="Rusch D."/>
            <person name="Podicherti R."/>
            <person name="Tsui H.-C.T."/>
            <person name="Winkler M.E."/>
        </authorList>
    </citation>
    <scope>NUCLEOTIDE SEQUENCE</scope>
</reference>
<accession>A0A382IFX4</accession>
<dbReference type="Gene3D" id="3.90.1150.10">
    <property type="entry name" value="Aspartate Aminotransferase, domain 1"/>
    <property type="match status" value="1"/>
</dbReference>
<dbReference type="AlphaFoldDB" id="A0A382IFX4"/>
<dbReference type="InterPro" id="IPR015424">
    <property type="entry name" value="PyrdxlP-dep_Trfase"/>
</dbReference>
<sequence>MSALFNQVRADFPRAQTAPYFDNASSHPISVHSAAALHRYVDWLTHELGEPWWPQWAQPRDQVKTLFAQLVNADANEIAFARSTLEAESNMINGMADFLAGGNVVTTDLSFNPCIYHYMVRQQQGLDVRVVKNRDWQIDMDAMEQAIDANTRWVSVALVSNVNGLVADVAALSQLAHAHGAYLYADIMQAAGAVPIDVQAMGIDFAACSTFKWLMGVKGFAFMYMREDLQGNLLTPSQPFGGVHLNYAPWVETPDVDADDILFSPNTGAGAYEVSYPSYEGVVCARESLSYIHRLGVDNIRAHVRSLTDRLQEELPAKGYESITPLGNESPILAFSVPDPDAIMASTRAAGVHVAMRFGNKLRISPSVYNNHADVDRLIEALP</sequence>
<dbReference type="InterPro" id="IPR000192">
    <property type="entry name" value="Aminotrans_V_dom"/>
</dbReference>
<dbReference type="PANTHER" id="PTHR43586">
    <property type="entry name" value="CYSTEINE DESULFURASE"/>
    <property type="match status" value="1"/>
</dbReference>